<evidence type="ECO:0000313" key="3">
    <source>
        <dbReference type="Proteomes" id="UP000265703"/>
    </source>
</evidence>
<gene>
    <name evidence="2" type="ORF">C1645_760951</name>
</gene>
<name>A0A397T9L1_9GLOM</name>
<sequence>MSLILGLSMKKILIVLKIKDADPLVSMEFNKSNKIPVWSSFICGKGFTSAQAQRTVRGKPGTLDVITDISSYLQPSTTDSLTTGDWTANTGTWPCFIFNPRKELFFQPGVLDTIILMGFWDQVDPSESGTLFGIFDEERNLKSVDPFVSSVPSTNTFTFTRSERFDVNNNSNSYFTVNKQNYVHLSFENKNLATRFIYSPDTYTVLRYTEKSPYTPYDLISAVGGLTTYALAIWFILFGRGKYRSWGLVQRYLLRNSPDAMKKDDRNRLLPVSYEKSREIKNHNNIFVSSSSSKTVSSTTTNPENDRSSLFYFTTSGTPTQSKFNSLSPNSIITSQSSLIKDLNKRIDAKINQKLWFVEQTLNRHYLSGFKLRKYDVDLKKVGLDTSYDEEEEILTSSIAHHNWNNYDSGNRNSDQNNQKHKHSPSLTPSNSQNFENKNINNDYNINSSNPEQLRSQYPNVSIGQVPIEKKWRNSGSGNYQGMNETGKDISTTNGVVTNTNNNLNISVTTLPSSYYSQISQSDIMKSNMKNSTSLSQIQIPPSLQIGNQGKVQNNSTQGSIPSSPSLQIGFNSSQDNPTQGPTPSSS</sequence>
<comment type="caution">
    <text evidence="2">The sequence shown here is derived from an EMBL/GenBank/DDBJ whole genome shotgun (WGS) entry which is preliminary data.</text>
</comment>
<dbReference type="AlphaFoldDB" id="A0A397T9L1"/>
<feature type="compositionally biased region" description="Polar residues" evidence="1">
    <location>
        <begin position="402"/>
        <end position="417"/>
    </location>
</feature>
<feature type="region of interest" description="Disordered" evidence="1">
    <location>
        <begin position="402"/>
        <end position="458"/>
    </location>
</feature>
<keyword evidence="3" id="KW-1185">Reference proteome</keyword>
<accession>A0A397T9L1</accession>
<dbReference type="EMBL" id="QKYT01000091">
    <property type="protein sequence ID" value="RIA94029.1"/>
    <property type="molecule type" value="Genomic_DNA"/>
</dbReference>
<organism evidence="2 3">
    <name type="scientific">Glomus cerebriforme</name>
    <dbReference type="NCBI Taxonomy" id="658196"/>
    <lineage>
        <taxon>Eukaryota</taxon>
        <taxon>Fungi</taxon>
        <taxon>Fungi incertae sedis</taxon>
        <taxon>Mucoromycota</taxon>
        <taxon>Glomeromycotina</taxon>
        <taxon>Glomeromycetes</taxon>
        <taxon>Glomerales</taxon>
        <taxon>Glomeraceae</taxon>
        <taxon>Glomus</taxon>
    </lineage>
</organism>
<evidence type="ECO:0000313" key="2">
    <source>
        <dbReference type="EMBL" id="RIA94029.1"/>
    </source>
</evidence>
<protein>
    <submittedName>
        <fullName evidence="2">Uncharacterized protein</fullName>
    </submittedName>
</protein>
<feature type="region of interest" description="Disordered" evidence="1">
    <location>
        <begin position="545"/>
        <end position="587"/>
    </location>
</feature>
<proteinExistence type="predicted"/>
<evidence type="ECO:0000256" key="1">
    <source>
        <dbReference type="SAM" id="MobiDB-lite"/>
    </source>
</evidence>
<feature type="compositionally biased region" description="Low complexity" evidence="1">
    <location>
        <begin position="434"/>
        <end position="450"/>
    </location>
</feature>
<dbReference type="Proteomes" id="UP000265703">
    <property type="component" value="Unassembled WGS sequence"/>
</dbReference>
<reference evidence="2 3" key="1">
    <citation type="submission" date="2018-06" db="EMBL/GenBank/DDBJ databases">
        <title>Comparative genomics reveals the genomic features of Rhizophagus irregularis, R. cerebriforme, R. diaphanum and Gigaspora rosea, and their symbiotic lifestyle signature.</title>
        <authorList>
            <person name="Morin E."/>
            <person name="San Clemente H."/>
            <person name="Chen E.C.H."/>
            <person name="De La Providencia I."/>
            <person name="Hainaut M."/>
            <person name="Kuo A."/>
            <person name="Kohler A."/>
            <person name="Murat C."/>
            <person name="Tang N."/>
            <person name="Roy S."/>
            <person name="Loubradou J."/>
            <person name="Henrissat B."/>
            <person name="Grigoriev I.V."/>
            <person name="Corradi N."/>
            <person name="Roux C."/>
            <person name="Martin F.M."/>
        </authorList>
    </citation>
    <scope>NUCLEOTIDE SEQUENCE [LARGE SCALE GENOMIC DNA]</scope>
    <source>
        <strain evidence="2 3">DAOM 227022</strain>
    </source>
</reference>
<dbReference type="OrthoDB" id="5596129at2759"/>